<sequence>MNKLVKVVAGVFSLIFGFCYAGGVDKPLSLLVERASLMQEVGVCKHKFNSPIYDTAQEIRVLQNAQNLAKENHLEMNTFLTFIQLQMDLSKQIEDFYWRNATEQELKQQSSDCLANYRDKVKKVDEQLYPAISKNIKAIRKDKKLILKLSELVKKQNIQGIPQDPSYLVLLANSLQNIKKAK</sequence>
<dbReference type="AlphaFoldDB" id="A0A0B3VES0"/>
<name>A0A0B3VES0_FRATU</name>
<gene>
    <name evidence="3" type="ORF">FWI86_07935</name>
</gene>
<dbReference type="HOGENOM" id="CLU_1480005_0_0_6"/>
<dbReference type="SMART" id="SM00830">
    <property type="entry name" value="CM_2"/>
    <property type="match status" value="1"/>
</dbReference>
<dbReference type="KEGG" id="ftz:CH68_36"/>
<dbReference type="EC" id="5.4.99.5" evidence="1"/>
<accession>A0A0B3VES0</accession>
<evidence type="ECO:0000256" key="1">
    <source>
        <dbReference type="ARBA" id="ARBA00012404"/>
    </source>
</evidence>
<dbReference type="InterPro" id="IPR036979">
    <property type="entry name" value="CM_dom_sf"/>
</dbReference>
<dbReference type="PANTHER" id="PTHR38041:SF1">
    <property type="entry name" value="CHORISMATE MUTASE"/>
    <property type="match status" value="1"/>
</dbReference>
<dbReference type="eggNOG" id="COG1605">
    <property type="taxonomic scope" value="Bacteria"/>
</dbReference>
<dbReference type="EMBL" id="JAAGJP010000060">
    <property type="protein sequence ID" value="NDS68926.1"/>
    <property type="molecule type" value="Genomic_DNA"/>
</dbReference>
<dbReference type="GO" id="GO:0004106">
    <property type="term" value="F:chorismate mutase activity"/>
    <property type="evidence" value="ECO:0007669"/>
    <property type="project" value="UniProtKB-EC"/>
</dbReference>
<reference evidence="3" key="1">
    <citation type="submission" date="2019-08" db="EMBL/GenBank/DDBJ databases">
        <authorList>
            <person name="Busch A."/>
        </authorList>
    </citation>
    <scope>NUCLEOTIDE SEQUENCE</scope>
    <source>
        <strain evidence="3">15T0085</strain>
    </source>
</reference>
<dbReference type="InterPro" id="IPR036263">
    <property type="entry name" value="Chorismate_II_sf"/>
</dbReference>
<dbReference type="GO" id="GO:0046417">
    <property type="term" value="P:chorismate metabolic process"/>
    <property type="evidence" value="ECO:0007669"/>
    <property type="project" value="InterPro"/>
</dbReference>
<protein>
    <recommendedName>
        <fullName evidence="1">chorismate mutase</fullName>
        <ecNumber evidence="1">5.4.99.5</ecNumber>
    </recommendedName>
</protein>
<keyword evidence="2" id="KW-0413">Isomerase</keyword>
<dbReference type="Gene3D" id="1.20.59.10">
    <property type="entry name" value="Chorismate mutase"/>
    <property type="match status" value="1"/>
</dbReference>
<dbReference type="Pfam" id="PF01817">
    <property type="entry name" value="CM_2"/>
    <property type="match status" value="1"/>
</dbReference>
<dbReference type="KEGG" id="ftc:DA46_694"/>
<organism evidence="3">
    <name type="scientific">Francisella tularensis subsp. holarctica</name>
    <dbReference type="NCBI Taxonomy" id="119857"/>
    <lineage>
        <taxon>Bacteria</taxon>
        <taxon>Pseudomonadati</taxon>
        <taxon>Pseudomonadota</taxon>
        <taxon>Gammaproteobacteria</taxon>
        <taxon>Thiotrichales</taxon>
        <taxon>Francisellaceae</taxon>
        <taxon>Francisella</taxon>
    </lineage>
</organism>
<dbReference type="SUPFAM" id="SSF48600">
    <property type="entry name" value="Chorismate mutase II"/>
    <property type="match status" value="1"/>
</dbReference>
<dbReference type="InterPro" id="IPR051331">
    <property type="entry name" value="Chorismate_mutase-related"/>
</dbReference>
<dbReference type="KEGG" id="ftv:CH67_299"/>
<evidence type="ECO:0000313" key="3">
    <source>
        <dbReference type="EMBL" id="NDS68926.1"/>
    </source>
</evidence>
<dbReference type="InterPro" id="IPR002701">
    <property type="entry name" value="CM_II_prokaryot"/>
</dbReference>
<dbReference type="RefSeq" id="WP_003017620.1">
    <property type="nucleotide sequence ID" value="NZ_AP023459.1"/>
</dbReference>
<dbReference type="GO" id="GO:0009697">
    <property type="term" value="P:salicylic acid biosynthetic process"/>
    <property type="evidence" value="ECO:0007669"/>
    <property type="project" value="TreeGrafter"/>
</dbReference>
<dbReference type="PANTHER" id="PTHR38041">
    <property type="entry name" value="CHORISMATE MUTASE"/>
    <property type="match status" value="1"/>
</dbReference>
<dbReference type="OMA" id="GVGICKH"/>
<evidence type="ECO:0000256" key="2">
    <source>
        <dbReference type="ARBA" id="ARBA00023235"/>
    </source>
</evidence>
<comment type="caution">
    <text evidence="3">The sequence shown here is derived from an EMBL/GenBank/DDBJ whole genome shotgun (WGS) entry which is preliminary data.</text>
</comment>
<proteinExistence type="predicted"/>
<reference evidence="3" key="2">
    <citation type="submission" date="2020-02" db="EMBL/GenBank/DDBJ databases">
        <title>Using affinity propagation clustering for identifying bacterial clades and subclades with whole-genome sequences of Francisella tularensis.</title>
        <authorList>
            <person name="Homeier-Bachmann T."/>
            <person name="Abdel-Glil M.Y."/>
            <person name="Hackbart A."/>
            <person name="Hotzel H."/>
            <person name="Tomaso H."/>
        </authorList>
    </citation>
    <scope>NUCLEOTIDE SEQUENCE</scope>
    <source>
        <strain evidence="3">15T0085</strain>
    </source>
</reference>
<dbReference type="PROSITE" id="PS51168">
    <property type="entry name" value="CHORISMATE_MUT_2"/>
    <property type="match status" value="1"/>
</dbReference>